<gene>
    <name evidence="1" type="ORF">F4V44_02995</name>
</gene>
<keyword evidence="2" id="KW-1185">Reference proteome</keyword>
<sequence>MMSFTHFDEIYEICCGMTAEEAVLVKAEPVEEKLDFMKDLIPDSSLWWEAEFMDVNDREGELLYV</sequence>
<organism evidence="1 2">
    <name type="scientific">Niallia endozanthoxylica</name>
    <dbReference type="NCBI Taxonomy" id="2036016"/>
    <lineage>
        <taxon>Bacteria</taxon>
        <taxon>Bacillati</taxon>
        <taxon>Bacillota</taxon>
        <taxon>Bacilli</taxon>
        <taxon>Bacillales</taxon>
        <taxon>Bacillaceae</taxon>
        <taxon>Niallia</taxon>
    </lineage>
</organism>
<dbReference type="EMBL" id="VYKL01000007">
    <property type="protein sequence ID" value="KAA9029987.1"/>
    <property type="molecule type" value="Genomic_DNA"/>
</dbReference>
<dbReference type="RefSeq" id="WP_150438506.1">
    <property type="nucleotide sequence ID" value="NZ_VYKL01000007.1"/>
</dbReference>
<accession>A0A5J5I774</accession>
<evidence type="ECO:0000313" key="1">
    <source>
        <dbReference type="EMBL" id="KAA9029987.1"/>
    </source>
</evidence>
<comment type="caution">
    <text evidence="1">The sequence shown here is derived from an EMBL/GenBank/DDBJ whole genome shotgun (WGS) entry which is preliminary data.</text>
</comment>
<reference evidence="1 2" key="1">
    <citation type="submission" date="2019-09" db="EMBL/GenBank/DDBJ databases">
        <title>Whole genome sequences of isolates from the Mars Exploration Rovers.</title>
        <authorList>
            <person name="Seuylemezian A."/>
            <person name="Vaishampayan P."/>
        </authorList>
    </citation>
    <scope>NUCLEOTIDE SEQUENCE [LARGE SCALE GENOMIC DNA]</scope>
    <source>
        <strain evidence="1 2">MER_TA_151</strain>
    </source>
</reference>
<name>A0A5J5I774_9BACI</name>
<protein>
    <submittedName>
        <fullName evidence="1">Uncharacterized protein</fullName>
    </submittedName>
</protein>
<dbReference type="OrthoDB" id="2919603at2"/>
<dbReference type="AlphaFoldDB" id="A0A5J5I774"/>
<evidence type="ECO:0000313" key="2">
    <source>
        <dbReference type="Proteomes" id="UP000326671"/>
    </source>
</evidence>
<dbReference type="Proteomes" id="UP000326671">
    <property type="component" value="Unassembled WGS sequence"/>
</dbReference>
<proteinExistence type="predicted"/>